<dbReference type="Proteomes" id="UP000248817">
    <property type="component" value="Unassembled WGS sequence"/>
</dbReference>
<dbReference type="Gene3D" id="3.40.50.300">
    <property type="entry name" value="P-loop containing nucleotide triphosphate hydrolases"/>
    <property type="match status" value="1"/>
</dbReference>
<reference evidence="1 2" key="1">
    <citation type="submission" date="2018-02" db="EMBL/GenBank/DDBJ databases">
        <title>The genomes of Aspergillus section Nigri reveals drivers in fungal speciation.</title>
        <authorList>
            <consortium name="DOE Joint Genome Institute"/>
            <person name="Vesth T.C."/>
            <person name="Nybo J."/>
            <person name="Theobald S."/>
            <person name="Brandl J."/>
            <person name="Frisvad J.C."/>
            <person name="Nielsen K.F."/>
            <person name="Lyhne E.K."/>
            <person name="Kogle M.E."/>
            <person name="Kuo A."/>
            <person name="Riley R."/>
            <person name="Clum A."/>
            <person name="Nolan M."/>
            <person name="Lipzen A."/>
            <person name="Salamov A."/>
            <person name="Henrissat B."/>
            <person name="Wiebenga A."/>
            <person name="De vries R.P."/>
            <person name="Grigoriev I.V."/>
            <person name="Mortensen U.H."/>
            <person name="Andersen M.R."/>
            <person name="Baker S.E."/>
        </authorList>
    </citation>
    <scope>NUCLEOTIDE SEQUENCE [LARGE SCALE GENOMIC DNA]</scope>
    <source>
        <strain evidence="1 2">CBS 114.80</strain>
    </source>
</reference>
<dbReference type="EMBL" id="KZ825467">
    <property type="protein sequence ID" value="PYI35966.1"/>
    <property type="molecule type" value="Genomic_DNA"/>
</dbReference>
<organism evidence="1 2">
    <name type="scientific">Aspergillus indologenus CBS 114.80</name>
    <dbReference type="NCBI Taxonomy" id="1450541"/>
    <lineage>
        <taxon>Eukaryota</taxon>
        <taxon>Fungi</taxon>
        <taxon>Dikarya</taxon>
        <taxon>Ascomycota</taxon>
        <taxon>Pezizomycotina</taxon>
        <taxon>Eurotiomycetes</taxon>
        <taxon>Eurotiomycetidae</taxon>
        <taxon>Eurotiales</taxon>
        <taxon>Aspergillaceae</taxon>
        <taxon>Aspergillus</taxon>
        <taxon>Aspergillus subgen. Circumdati</taxon>
    </lineage>
</organism>
<protein>
    <recommendedName>
        <fullName evidence="3">P-loop containing nucleoside triphosphate hydrolase protein</fullName>
    </recommendedName>
</protein>
<dbReference type="InterPro" id="IPR027417">
    <property type="entry name" value="P-loop_NTPase"/>
</dbReference>
<name>A0A2V5JH81_9EURO</name>
<gene>
    <name evidence="1" type="ORF">BP00DRAFT_476483</name>
</gene>
<proteinExistence type="predicted"/>
<accession>A0A2V5JH81</accession>
<evidence type="ECO:0008006" key="3">
    <source>
        <dbReference type="Google" id="ProtNLM"/>
    </source>
</evidence>
<sequence length="286" mass="32663">MPMFDGWGDFAAIVCNKLTESTLSFLSKHLDAKVIIVCGHGGAGKSSYIRYQRIQSGACRHRRLDMPGFNTGDFDDWDIFYKLMTAMAVIRPYVEFRGVLFVDPVDRVRVTPAEEKILTFLFHFRGEDYMSNVSFITTQWDRLNDDGVQDKRDRVDCWKKEQLIRDLTDNGAGFYDHGPVNEQGSYKTLHIRTQAAERRSRAQQMIARRYHGRSTLQLQVCTEVANGFSVETREPVNGSEETQVQQTTRRTIVNPPQVQISSTNRLVLTTPLAEPVTKMRVVSTNS</sequence>
<evidence type="ECO:0000313" key="2">
    <source>
        <dbReference type="Proteomes" id="UP000248817"/>
    </source>
</evidence>
<evidence type="ECO:0000313" key="1">
    <source>
        <dbReference type="EMBL" id="PYI35966.1"/>
    </source>
</evidence>
<keyword evidence="2" id="KW-1185">Reference proteome</keyword>
<dbReference type="SUPFAM" id="SSF52540">
    <property type="entry name" value="P-loop containing nucleoside triphosphate hydrolases"/>
    <property type="match status" value="1"/>
</dbReference>
<dbReference type="AlphaFoldDB" id="A0A2V5JH81"/>